<keyword evidence="2" id="KW-1185">Reference proteome</keyword>
<dbReference type="RefSeq" id="WP_111353885.1">
    <property type="nucleotide sequence ID" value="NZ_QEQF01000003.1"/>
</dbReference>
<reference evidence="1 2" key="1">
    <citation type="submission" date="2018-05" db="EMBL/GenBank/DDBJ databases">
        <title>Draft Genome Sequences for a Diverse set of 7 Haemophilus Species.</title>
        <authorList>
            <person name="Nichols M."/>
            <person name="Topaz N."/>
            <person name="Wang X."/>
            <person name="Wang X."/>
            <person name="Boxrud D."/>
        </authorList>
    </citation>
    <scope>NUCLEOTIDE SEQUENCE [LARGE SCALE GENOMIC DNA]</scope>
    <source>
        <strain evidence="1 2">C2014016342</strain>
    </source>
</reference>
<accession>A0A369ZNW0</accession>
<organism evidence="1 2">
    <name type="scientific">Haemophilus paraphrohaemolyticus</name>
    <dbReference type="NCBI Taxonomy" id="736"/>
    <lineage>
        <taxon>Bacteria</taxon>
        <taxon>Pseudomonadati</taxon>
        <taxon>Pseudomonadota</taxon>
        <taxon>Gammaproteobacteria</taxon>
        <taxon>Pasteurellales</taxon>
        <taxon>Pasteurellaceae</taxon>
        <taxon>Haemophilus</taxon>
    </lineage>
</organism>
<dbReference type="Proteomes" id="UP000253945">
    <property type="component" value="Unassembled WGS sequence"/>
</dbReference>
<protein>
    <submittedName>
        <fullName evidence="1">Transposase</fullName>
    </submittedName>
</protein>
<gene>
    <name evidence="1" type="ORF">DPV92_04645</name>
</gene>
<evidence type="ECO:0000313" key="1">
    <source>
        <dbReference type="EMBL" id="RDF10837.1"/>
    </source>
</evidence>
<name>A0A369ZNW0_9PAST</name>
<dbReference type="AlphaFoldDB" id="A0A369ZNW0"/>
<proteinExistence type="predicted"/>
<evidence type="ECO:0000313" key="2">
    <source>
        <dbReference type="Proteomes" id="UP000253945"/>
    </source>
</evidence>
<sequence>MVLIDILSTKVVYHLREKGYVIQSITCDWRRRLLKDLFNKPTQMCQFHLVAIVMRELRKKHQSYAGRGLKSIIKTLKTSAKNEFYLKIYEWKKKHHIFLNERSEIPNEKGKYPELNIEKTTNRIEGLFEELKDKLRTHSGLTRKYKILFIQDFFNKKAGKDYQI</sequence>
<comment type="caution">
    <text evidence="1">The sequence shown here is derived from an EMBL/GenBank/DDBJ whole genome shotgun (WGS) entry which is preliminary data.</text>
</comment>
<dbReference type="EMBL" id="QEQF01000003">
    <property type="protein sequence ID" value="RDF10837.1"/>
    <property type="molecule type" value="Genomic_DNA"/>
</dbReference>